<proteinExistence type="predicted"/>
<dbReference type="GO" id="GO:0004519">
    <property type="term" value="F:endonuclease activity"/>
    <property type="evidence" value="ECO:0007669"/>
    <property type="project" value="UniProtKB-KW"/>
</dbReference>
<protein>
    <submittedName>
        <fullName evidence="1">Type I restriction endonuclease subunit R</fullName>
    </submittedName>
</protein>
<dbReference type="Proteomes" id="UP000887300">
    <property type="component" value="Unassembled WGS sequence"/>
</dbReference>
<dbReference type="Gene3D" id="3.90.1570.30">
    <property type="match status" value="1"/>
</dbReference>
<reference evidence="1" key="1">
    <citation type="journal article" date="2021" name="ISME J.">
        <title>Genomic evolution of the class Acidithiobacillia: deep-branching Proteobacteria living in extreme acidic conditions.</title>
        <authorList>
            <person name="Moya-Beltran A."/>
            <person name="Beard S."/>
            <person name="Rojas-Villalobos C."/>
            <person name="Issotta F."/>
            <person name="Gallardo Y."/>
            <person name="Ulloa R."/>
            <person name="Giaveno A."/>
            <person name="Degli Esposti M."/>
            <person name="Johnson D.B."/>
            <person name="Quatrini R."/>
        </authorList>
    </citation>
    <scope>NUCLEOTIDE SEQUENCE</scope>
    <source>
        <strain evidence="1">DSM 583</strain>
    </source>
</reference>
<feature type="non-terminal residue" evidence="1">
    <location>
        <position position="38"/>
    </location>
</feature>
<organism evidence="1 2">
    <name type="scientific">Acidithiobacillus ferridurans</name>
    <dbReference type="NCBI Taxonomy" id="1232575"/>
    <lineage>
        <taxon>Bacteria</taxon>
        <taxon>Pseudomonadati</taxon>
        <taxon>Pseudomonadota</taxon>
        <taxon>Acidithiobacillia</taxon>
        <taxon>Acidithiobacillales</taxon>
        <taxon>Acidithiobacillaceae</taxon>
        <taxon>Acidithiobacillus</taxon>
    </lineage>
</organism>
<dbReference type="EMBL" id="JABBHS010000384">
    <property type="protein sequence ID" value="MBU2724025.1"/>
    <property type="molecule type" value="Genomic_DNA"/>
</dbReference>
<name>A0A8X8G8U0_ACIFI</name>
<evidence type="ECO:0000313" key="2">
    <source>
        <dbReference type="Proteomes" id="UP000887300"/>
    </source>
</evidence>
<sequence>MNEADTRAQLVDPALKAAGWGVVEGSRVLREYRITQGR</sequence>
<keyword evidence="1" id="KW-0255">Endonuclease</keyword>
<dbReference type="AlphaFoldDB" id="A0A8X8G8U0"/>
<keyword evidence="1" id="KW-0540">Nuclease</keyword>
<keyword evidence="1" id="KW-0378">Hydrolase</keyword>
<comment type="caution">
    <text evidence="1">The sequence shown here is derived from an EMBL/GenBank/DDBJ whole genome shotgun (WGS) entry which is preliminary data.</text>
</comment>
<gene>
    <name evidence="1" type="ORF">HF568_12605</name>
</gene>
<evidence type="ECO:0000313" key="1">
    <source>
        <dbReference type="EMBL" id="MBU2724025.1"/>
    </source>
</evidence>
<accession>A0A8X8G8U0</accession>